<gene>
    <name evidence="8" type="ORF">FH965_31975</name>
</gene>
<dbReference type="InterPro" id="IPR045851">
    <property type="entry name" value="AMP-bd_C_sf"/>
</dbReference>
<dbReference type="InterPro" id="IPR042099">
    <property type="entry name" value="ANL_N_sf"/>
</dbReference>
<dbReference type="PANTHER" id="PTHR43272">
    <property type="entry name" value="LONG-CHAIN-FATTY-ACID--COA LIGASE"/>
    <property type="match status" value="1"/>
</dbReference>
<organism evidence="8 9">
    <name type="scientific">Streptomyces spectabilis</name>
    <dbReference type="NCBI Taxonomy" id="68270"/>
    <lineage>
        <taxon>Bacteria</taxon>
        <taxon>Bacillati</taxon>
        <taxon>Actinomycetota</taxon>
        <taxon>Actinomycetes</taxon>
        <taxon>Kitasatosporales</taxon>
        <taxon>Streptomycetaceae</taxon>
        <taxon>Streptomyces</taxon>
    </lineage>
</organism>
<dbReference type="EMBL" id="CP040916">
    <property type="protein sequence ID" value="QDQ14600.1"/>
    <property type="molecule type" value="Genomic_DNA"/>
</dbReference>
<proteinExistence type="inferred from homology"/>
<dbReference type="PANTHER" id="PTHR43272:SF32">
    <property type="entry name" value="AMP-DEPENDENT SYNTHETASE_LIGASE DOMAIN-CONTAINING PROTEIN"/>
    <property type="match status" value="1"/>
</dbReference>
<keyword evidence="2" id="KW-0436">Ligase</keyword>
<dbReference type="Gene3D" id="3.40.50.12780">
    <property type="entry name" value="N-terminal domain of ligase-like"/>
    <property type="match status" value="1"/>
</dbReference>
<dbReference type="Proteomes" id="UP000316806">
    <property type="component" value="Chromosome"/>
</dbReference>
<sequence length="607" mass="66558">MREFTNPPLASAPRVGGLADAVFDHALEDPVRVVLGRKGADGTWRDVTSAEFRDEVLALAKGLLARGVRFGDRVAIMCRTRYEWTLFDFALWTVGAQVVPVYPTSSAEQVFWMLHDAEVTAAMVEHEDHAMTIGSVVDRLPLLRCLWQLDEDAVRELGEAGRDLDDEVVHRHRRAVTPDSVATVIYTSGTTGRPKGCVLTHANFMFEVDTVIRRWEPVFHSRRGDEASTLLFLPLAHVFGRMVQVAAVRGRVKLGHQPSLSAAELLPDLAAFRPTFFLAVPYVFEKVFNAARRKAEREGRTGPFDKAVEVAVKYADAMEAKAFGTGPGPSTALRMQHQLFDKLVYAKVREAMGGRVRHAMSGGSGMDRRLGLFFAGAGVTVFEGYGLTESSAAATANPPERTRYGTVGQAVPGTTVHIADDGEVWLSGPHVFQGYLNDPKATDAALHDGWLATGDLGALDEDGYLTITGRKKEILVTSGGKSVSPAQLEERVRDHPLVAQCVVVGNDRPYVAALVTLDAEAVDHWLAMRDKPRLCPADLVRDPDLETEVRRAVVAANTLVSQAESIRTFRILAHQFTEEQGLLTPSLKLKRKAIEQAYADEVEALYP</sequence>
<evidence type="ECO:0000256" key="4">
    <source>
        <dbReference type="ARBA" id="ARBA00023098"/>
    </source>
</evidence>
<dbReference type="InterPro" id="IPR000873">
    <property type="entry name" value="AMP-dep_synth/lig_dom"/>
</dbReference>
<evidence type="ECO:0000313" key="8">
    <source>
        <dbReference type="EMBL" id="QDQ14600.1"/>
    </source>
</evidence>
<dbReference type="Pfam" id="PF00501">
    <property type="entry name" value="AMP-binding"/>
    <property type="match status" value="1"/>
</dbReference>
<evidence type="ECO:0000256" key="6">
    <source>
        <dbReference type="ARBA" id="ARBA00032875"/>
    </source>
</evidence>
<dbReference type="AlphaFoldDB" id="A0A516RG25"/>
<dbReference type="Gene3D" id="3.30.300.30">
    <property type="match status" value="1"/>
</dbReference>
<dbReference type="PROSITE" id="PS00455">
    <property type="entry name" value="AMP_BINDING"/>
    <property type="match status" value="1"/>
</dbReference>
<evidence type="ECO:0000256" key="2">
    <source>
        <dbReference type="ARBA" id="ARBA00022598"/>
    </source>
</evidence>
<dbReference type="InterPro" id="IPR020845">
    <property type="entry name" value="AMP-binding_CS"/>
</dbReference>
<evidence type="ECO:0000259" key="7">
    <source>
        <dbReference type="Pfam" id="PF00501"/>
    </source>
</evidence>
<keyword evidence="4" id="KW-0443">Lipid metabolism</keyword>
<dbReference type="Pfam" id="PF23562">
    <property type="entry name" value="AMP-binding_C_3"/>
    <property type="match status" value="1"/>
</dbReference>
<dbReference type="CDD" id="cd05907">
    <property type="entry name" value="VL_LC_FACS_like"/>
    <property type="match status" value="1"/>
</dbReference>
<dbReference type="RefSeq" id="WP_144321808.1">
    <property type="nucleotide sequence ID" value="NZ_CP040916.1"/>
</dbReference>
<evidence type="ECO:0000256" key="5">
    <source>
        <dbReference type="ARBA" id="ARBA00024484"/>
    </source>
</evidence>
<comment type="similarity">
    <text evidence="1">Belongs to the ATP-dependent AMP-binding enzyme family.</text>
</comment>
<evidence type="ECO:0000313" key="9">
    <source>
        <dbReference type="Proteomes" id="UP000316806"/>
    </source>
</evidence>
<feature type="domain" description="AMP-dependent synthetase/ligase" evidence="7">
    <location>
        <begin position="30"/>
        <end position="436"/>
    </location>
</feature>
<accession>A0A516RG25</accession>
<name>A0A516RG25_STRST</name>
<comment type="catalytic activity">
    <reaction evidence="5">
        <text>a long-chain fatty acid + ATP + CoA = a long-chain fatty acyl-CoA + AMP + diphosphate</text>
        <dbReference type="Rhea" id="RHEA:15421"/>
        <dbReference type="ChEBI" id="CHEBI:30616"/>
        <dbReference type="ChEBI" id="CHEBI:33019"/>
        <dbReference type="ChEBI" id="CHEBI:57287"/>
        <dbReference type="ChEBI" id="CHEBI:57560"/>
        <dbReference type="ChEBI" id="CHEBI:83139"/>
        <dbReference type="ChEBI" id="CHEBI:456215"/>
        <dbReference type="EC" id="6.2.1.3"/>
    </reaction>
    <physiologicalReaction direction="left-to-right" evidence="5">
        <dbReference type="Rhea" id="RHEA:15422"/>
    </physiologicalReaction>
</comment>
<dbReference type="SUPFAM" id="SSF56801">
    <property type="entry name" value="Acetyl-CoA synthetase-like"/>
    <property type="match status" value="1"/>
</dbReference>
<dbReference type="GO" id="GO:0016020">
    <property type="term" value="C:membrane"/>
    <property type="evidence" value="ECO:0007669"/>
    <property type="project" value="TreeGrafter"/>
</dbReference>
<dbReference type="GO" id="GO:0004467">
    <property type="term" value="F:long-chain fatty acid-CoA ligase activity"/>
    <property type="evidence" value="ECO:0007669"/>
    <property type="project" value="UniProtKB-EC"/>
</dbReference>
<evidence type="ECO:0000256" key="3">
    <source>
        <dbReference type="ARBA" id="ARBA00022832"/>
    </source>
</evidence>
<evidence type="ECO:0000256" key="1">
    <source>
        <dbReference type="ARBA" id="ARBA00006432"/>
    </source>
</evidence>
<reference evidence="8 9" key="1">
    <citation type="journal article" date="2019" name="J. Ind. Microbiol. Biotechnol.">
        <title>The complete genomic sequence of Streptomyces spectabilis NRRL-2792 and identification of secondary metabolite biosynthetic gene clusters.</title>
        <authorList>
            <person name="Sinha A."/>
            <person name="Phillips-Salemka S."/>
            <person name="Niraula T.A."/>
            <person name="Short K.A."/>
            <person name="Niraula N.P."/>
        </authorList>
    </citation>
    <scope>NUCLEOTIDE SEQUENCE [LARGE SCALE GENOMIC DNA]</scope>
    <source>
        <strain evidence="8 9">NRRL 2792</strain>
    </source>
</reference>
<protein>
    <recommendedName>
        <fullName evidence="6">Acyl-CoA synthetase</fullName>
    </recommendedName>
</protein>
<keyword evidence="3" id="KW-0276">Fatty acid metabolism</keyword>